<evidence type="ECO:0000313" key="2">
    <source>
        <dbReference type="Proteomes" id="UP000258927"/>
    </source>
</evidence>
<evidence type="ECO:0000313" key="1">
    <source>
        <dbReference type="EMBL" id="AVX04147.1"/>
    </source>
</evidence>
<organism evidence="1 2">
    <name type="scientific">Maritalea myrionectae</name>
    <dbReference type="NCBI Taxonomy" id="454601"/>
    <lineage>
        <taxon>Bacteria</taxon>
        <taxon>Pseudomonadati</taxon>
        <taxon>Pseudomonadota</taxon>
        <taxon>Alphaproteobacteria</taxon>
        <taxon>Hyphomicrobiales</taxon>
        <taxon>Devosiaceae</taxon>
        <taxon>Maritalea</taxon>
    </lineage>
</organism>
<dbReference type="RefSeq" id="WP_117395518.1">
    <property type="nucleotide sequence ID" value="NZ_CP021330.1"/>
</dbReference>
<gene>
    <name evidence="1" type="ORF">MXMO3_01617</name>
</gene>
<dbReference type="EMBL" id="CP021330">
    <property type="protein sequence ID" value="AVX04147.1"/>
    <property type="molecule type" value="Genomic_DNA"/>
</dbReference>
<name>A0A2R4MDN1_9HYPH</name>
<proteinExistence type="predicted"/>
<dbReference type="AlphaFoldDB" id="A0A2R4MDN1"/>
<reference evidence="1 2" key="1">
    <citation type="submission" date="2017-05" db="EMBL/GenBank/DDBJ databases">
        <title>Genome Analysis of Maritalea myrionectae HL2708#5.</title>
        <authorList>
            <consortium name="Cotde Inc.-PKNU"/>
            <person name="Jang D."/>
            <person name="Oh H.-M."/>
        </authorList>
    </citation>
    <scope>NUCLEOTIDE SEQUENCE [LARGE SCALE GENOMIC DNA]</scope>
    <source>
        <strain evidence="1 2">HL2708#5</strain>
    </source>
</reference>
<dbReference type="STRING" id="1122213.GCA_000423365_01173"/>
<accession>A0A2R4MDN1</accession>
<dbReference type="Proteomes" id="UP000258927">
    <property type="component" value="Chromosome"/>
</dbReference>
<dbReference type="KEGG" id="mmyr:MXMO3_01617"/>
<sequence>MSKNDERTDRKLEREQQFAFLESNCGVTIKNLLFKQQGDEGSSAFKQNYAELLNLPEVAYWKNKIPSTADMTTILGSSDACFENSFGRLLSFGLYTKDILSSDLRKTYLDFVSDDNDTSVYGTLARYLVAGYLFIGGDGDKTARQVVLDRIDALYDFVVNSPLKFDIYVEPDGFSIPKAYRSKQLVNPALYEDGAFALPLVHDIFIFAHTNHKLPDAYQTKIKVIVDYVADPQYQDFDYGYGLVKYGQNKFHFMGWSAHMPLFNDTLSVDYFKKGLVFRMPLFSTFENPNIRAWRAKLRDYFEAFRIEDGLYGFSNDHLPEVKNSYFLNGRHTSLNENRRRKTGKIVESTFYAYWAGL</sequence>
<protein>
    <submittedName>
        <fullName evidence="1">Uncharacterized protein</fullName>
    </submittedName>
</protein>
<keyword evidence="2" id="KW-1185">Reference proteome</keyword>